<protein>
    <recommendedName>
        <fullName evidence="3">HTH iclR-type domain-containing protein</fullName>
    </recommendedName>
</protein>
<proteinExistence type="predicted"/>
<evidence type="ECO:0008006" key="3">
    <source>
        <dbReference type="Google" id="ProtNLM"/>
    </source>
</evidence>
<organism evidence="1 2">
    <name type="scientific">Cellulomonas composti</name>
    <dbReference type="NCBI Taxonomy" id="266130"/>
    <lineage>
        <taxon>Bacteria</taxon>
        <taxon>Bacillati</taxon>
        <taxon>Actinomycetota</taxon>
        <taxon>Actinomycetes</taxon>
        <taxon>Micrococcales</taxon>
        <taxon>Cellulomonadaceae</taxon>
        <taxon>Cellulomonas</taxon>
    </lineage>
</organism>
<dbReference type="AlphaFoldDB" id="A0A511JE63"/>
<sequence length="142" mass="15637">MWTARELVAASGASTGATYRVLEYLEREDLVAKDDGRYWLADWERLLRAWSADAPFSATTRATTFIEPRGIDAFLIKVAGEPTLPAVVTGSVAAAQWATYAPAKAVFAQVAADLLNGPGREPTEGEHLIEWMVANEQRWRRG</sequence>
<reference evidence="1 2" key="1">
    <citation type="submission" date="2019-07" db="EMBL/GenBank/DDBJ databases">
        <title>Whole genome shotgun sequence of Cellulomonas composti NBRC 100758.</title>
        <authorList>
            <person name="Hosoyama A."/>
            <person name="Uohara A."/>
            <person name="Ohji S."/>
            <person name="Ichikawa N."/>
        </authorList>
    </citation>
    <scope>NUCLEOTIDE SEQUENCE [LARGE SCALE GENOMIC DNA]</scope>
    <source>
        <strain evidence="1 2">NBRC 100758</strain>
    </source>
</reference>
<name>A0A511JE63_9CELL</name>
<dbReference type="EMBL" id="BJWG01000015">
    <property type="protein sequence ID" value="GEL96226.1"/>
    <property type="molecule type" value="Genomic_DNA"/>
</dbReference>
<dbReference type="Proteomes" id="UP000321720">
    <property type="component" value="Unassembled WGS sequence"/>
</dbReference>
<evidence type="ECO:0000313" key="1">
    <source>
        <dbReference type="EMBL" id="GEL96226.1"/>
    </source>
</evidence>
<gene>
    <name evidence="1" type="ORF">CCO02nite_28840</name>
</gene>
<accession>A0A511JE63</accession>
<comment type="caution">
    <text evidence="1">The sequence shown here is derived from an EMBL/GenBank/DDBJ whole genome shotgun (WGS) entry which is preliminary data.</text>
</comment>
<keyword evidence="2" id="KW-1185">Reference proteome</keyword>
<evidence type="ECO:0000313" key="2">
    <source>
        <dbReference type="Proteomes" id="UP000321720"/>
    </source>
</evidence>